<reference evidence="2 3" key="1">
    <citation type="submission" date="2019-03" db="EMBL/GenBank/DDBJ databases">
        <title>Genomic Encyclopedia of Type Strains, Phase IV (KMG-IV): sequencing the most valuable type-strain genomes for metagenomic binning, comparative biology and taxonomic classification.</title>
        <authorList>
            <person name="Goeker M."/>
        </authorList>
    </citation>
    <scope>NUCLEOTIDE SEQUENCE [LARGE SCALE GENOMIC DNA]</scope>
    <source>
        <strain evidence="2 3">DSM 23344</strain>
    </source>
</reference>
<proteinExistence type="predicted"/>
<dbReference type="PANTHER" id="PTHR22617">
    <property type="entry name" value="CHEMOTAXIS SENSOR HISTIDINE KINASE-RELATED"/>
    <property type="match status" value="1"/>
</dbReference>
<evidence type="ECO:0000313" key="2">
    <source>
        <dbReference type="EMBL" id="TCO76577.1"/>
    </source>
</evidence>
<sequence length="175" mass="19503">MDLDRQEYQDRNSLRDDALDDLNERVSENRNEWLRFVVDHQDYGVSVLQVQEILCAGDITPVSGAAHFVLGVINVRGNIVTVVDARRRLRLKPREPGDSIDWIVILDVNDEHVGLVVDEVLEVQVLNNNRLEKLQGETSFDVEGVIETETGMMILVDASTMSGINEPAAQHGAAA</sequence>
<gene>
    <name evidence="2" type="ORF">EV688_10431</name>
</gene>
<feature type="domain" description="CheW-like" evidence="1">
    <location>
        <begin position="30"/>
        <end position="167"/>
    </location>
</feature>
<dbReference type="PANTHER" id="PTHR22617:SF23">
    <property type="entry name" value="CHEMOTAXIS PROTEIN CHEW"/>
    <property type="match status" value="1"/>
</dbReference>
<dbReference type="InterPro" id="IPR036061">
    <property type="entry name" value="CheW-like_dom_sf"/>
</dbReference>
<dbReference type="Gene3D" id="2.30.30.40">
    <property type="entry name" value="SH3 Domains"/>
    <property type="match status" value="1"/>
</dbReference>
<dbReference type="GO" id="GO:0007165">
    <property type="term" value="P:signal transduction"/>
    <property type="evidence" value="ECO:0007669"/>
    <property type="project" value="InterPro"/>
</dbReference>
<evidence type="ECO:0000313" key="3">
    <source>
        <dbReference type="Proteomes" id="UP000294980"/>
    </source>
</evidence>
<keyword evidence="3" id="KW-1185">Reference proteome</keyword>
<dbReference type="InterPro" id="IPR002545">
    <property type="entry name" value="CheW-lke_dom"/>
</dbReference>
<dbReference type="InterPro" id="IPR039315">
    <property type="entry name" value="CheW"/>
</dbReference>
<accession>A0A4R2KUR9</accession>
<dbReference type="Proteomes" id="UP000294980">
    <property type="component" value="Unassembled WGS sequence"/>
</dbReference>
<organism evidence="2 3">
    <name type="scientific">Chromatocurvus halotolerans</name>
    <dbReference type="NCBI Taxonomy" id="1132028"/>
    <lineage>
        <taxon>Bacteria</taxon>
        <taxon>Pseudomonadati</taxon>
        <taxon>Pseudomonadota</taxon>
        <taxon>Gammaproteobacteria</taxon>
        <taxon>Cellvibrionales</taxon>
        <taxon>Halieaceae</taxon>
        <taxon>Chromatocurvus</taxon>
    </lineage>
</organism>
<dbReference type="EMBL" id="SLWX01000004">
    <property type="protein sequence ID" value="TCO76577.1"/>
    <property type="molecule type" value="Genomic_DNA"/>
</dbReference>
<evidence type="ECO:0000259" key="1">
    <source>
        <dbReference type="PROSITE" id="PS50851"/>
    </source>
</evidence>
<name>A0A4R2KUR9_9GAMM</name>
<dbReference type="GO" id="GO:0006935">
    <property type="term" value="P:chemotaxis"/>
    <property type="evidence" value="ECO:0007669"/>
    <property type="project" value="InterPro"/>
</dbReference>
<dbReference type="Gene3D" id="2.40.50.180">
    <property type="entry name" value="CheA-289, Domain 4"/>
    <property type="match status" value="1"/>
</dbReference>
<comment type="caution">
    <text evidence="2">The sequence shown here is derived from an EMBL/GenBank/DDBJ whole genome shotgun (WGS) entry which is preliminary data.</text>
</comment>
<dbReference type="GO" id="GO:0005829">
    <property type="term" value="C:cytosol"/>
    <property type="evidence" value="ECO:0007669"/>
    <property type="project" value="TreeGrafter"/>
</dbReference>
<dbReference type="SUPFAM" id="SSF50341">
    <property type="entry name" value="CheW-like"/>
    <property type="match status" value="1"/>
</dbReference>
<protein>
    <submittedName>
        <fullName evidence="2">Purine-binding chemotaxis protein CheW</fullName>
    </submittedName>
</protein>
<dbReference type="Pfam" id="PF01584">
    <property type="entry name" value="CheW"/>
    <property type="match status" value="1"/>
</dbReference>
<dbReference type="AlphaFoldDB" id="A0A4R2KUR9"/>
<dbReference type="OrthoDB" id="9790406at2"/>
<dbReference type="RefSeq" id="WP_117314825.1">
    <property type="nucleotide sequence ID" value="NZ_QQSW01000002.1"/>
</dbReference>
<dbReference type="PROSITE" id="PS50851">
    <property type="entry name" value="CHEW"/>
    <property type="match status" value="1"/>
</dbReference>
<dbReference type="SMART" id="SM00260">
    <property type="entry name" value="CheW"/>
    <property type="match status" value="1"/>
</dbReference>